<dbReference type="Pfam" id="PF00437">
    <property type="entry name" value="T2SSE"/>
    <property type="match status" value="1"/>
</dbReference>
<dbReference type="SUPFAM" id="SSF52172">
    <property type="entry name" value="CheY-like"/>
    <property type="match status" value="1"/>
</dbReference>
<dbReference type="Gene3D" id="3.30.450.90">
    <property type="match status" value="1"/>
</dbReference>
<dbReference type="Gene3D" id="3.30.300.160">
    <property type="entry name" value="Type II secretion system, protein E, N-terminal domain"/>
    <property type="match status" value="1"/>
</dbReference>
<reference evidence="6 7" key="1">
    <citation type="journal article" date="2015" name="Stand. Genomic Sci.">
        <title>Genomic Encyclopedia of Bacterial and Archaeal Type Strains, Phase III: the genomes of soil and plant-associated and newly described type strains.</title>
        <authorList>
            <person name="Whitman W.B."/>
            <person name="Woyke T."/>
            <person name="Klenk H.P."/>
            <person name="Zhou Y."/>
            <person name="Lilburn T.G."/>
            <person name="Beck B.J."/>
            <person name="De Vos P."/>
            <person name="Vandamme P."/>
            <person name="Eisen J.A."/>
            <person name="Garrity G."/>
            <person name="Hugenholtz P."/>
            <person name="Kyrpides N.C."/>
        </authorList>
    </citation>
    <scope>NUCLEOTIDE SEQUENCE [LARGE SCALE GENOMIC DNA]</scope>
    <source>
        <strain evidence="6 7">CGMCC 1.6858</strain>
    </source>
</reference>
<name>A0A562QPL5_9PSED</name>
<organism evidence="6 7">
    <name type="scientific">Pseudomonas duriflava</name>
    <dbReference type="NCBI Taxonomy" id="459528"/>
    <lineage>
        <taxon>Bacteria</taxon>
        <taxon>Pseudomonadati</taxon>
        <taxon>Pseudomonadota</taxon>
        <taxon>Gammaproteobacteria</taxon>
        <taxon>Pseudomonadales</taxon>
        <taxon>Pseudomonadaceae</taxon>
        <taxon>Pseudomonas</taxon>
    </lineage>
</organism>
<evidence type="ECO:0000256" key="2">
    <source>
        <dbReference type="ARBA" id="ARBA00022741"/>
    </source>
</evidence>
<dbReference type="Proteomes" id="UP000316905">
    <property type="component" value="Unassembled WGS sequence"/>
</dbReference>
<dbReference type="SUPFAM" id="SSF52540">
    <property type="entry name" value="P-loop containing nucleoside triphosphate hydrolases"/>
    <property type="match status" value="1"/>
</dbReference>
<gene>
    <name evidence="6" type="ORF">IQ22_00382</name>
</gene>
<comment type="similarity">
    <text evidence="1">Belongs to the GSP E family.</text>
</comment>
<dbReference type="PROSITE" id="PS50110">
    <property type="entry name" value="RESPONSE_REGULATORY"/>
    <property type="match status" value="1"/>
</dbReference>
<dbReference type="InterPro" id="IPR007831">
    <property type="entry name" value="T2SS_GspE_N"/>
</dbReference>
<dbReference type="Pfam" id="PF00072">
    <property type="entry name" value="Response_reg"/>
    <property type="match status" value="1"/>
</dbReference>
<dbReference type="GO" id="GO:0016887">
    <property type="term" value="F:ATP hydrolysis activity"/>
    <property type="evidence" value="ECO:0007669"/>
    <property type="project" value="TreeGrafter"/>
</dbReference>
<dbReference type="SMART" id="SM00448">
    <property type="entry name" value="REC"/>
    <property type="match status" value="1"/>
</dbReference>
<dbReference type="InterPro" id="IPR001789">
    <property type="entry name" value="Sig_transdc_resp-reg_receiver"/>
</dbReference>
<keyword evidence="4" id="KW-0597">Phosphoprotein</keyword>
<accession>A0A562QPL5</accession>
<dbReference type="GO" id="GO:0000160">
    <property type="term" value="P:phosphorelay signal transduction system"/>
    <property type="evidence" value="ECO:0007669"/>
    <property type="project" value="InterPro"/>
</dbReference>
<dbReference type="Pfam" id="PF05157">
    <property type="entry name" value="MshEN"/>
    <property type="match status" value="1"/>
</dbReference>
<dbReference type="CDD" id="cd01129">
    <property type="entry name" value="PulE-GspE-like"/>
    <property type="match status" value="1"/>
</dbReference>
<feature type="domain" description="Response regulatory" evidence="5">
    <location>
        <begin position="28"/>
        <end position="143"/>
    </location>
</feature>
<dbReference type="Gene3D" id="3.40.50.2300">
    <property type="match status" value="1"/>
</dbReference>
<dbReference type="FunFam" id="3.40.50.300:FF:000398">
    <property type="entry name" value="Type IV pilus assembly ATPase PilB"/>
    <property type="match status" value="1"/>
</dbReference>
<evidence type="ECO:0000259" key="5">
    <source>
        <dbReference type="PROSITE" id="PS50110"/>
    </source>
</evidence>
<dbReference type="GO" id="GO:0005886">
    <property type="term" value="C:plasma membrane"/>
    <property type="evidence" value="ECO:0007669"/>
    <property type="project" value="TreeGrafter"/>
</dbReference>
<evidence type="ECO:0000256" key="1">
    <source>
        <dbReference type="ARBA" id="ARBA00006611"/>
    </source>
</evidence>
<keyword evidence="2" id="KW-0547">Nucleotide-binding</keyword>
<evidence type="ECO:0000256" key="3">
    <source>
        <dbReference type="ARBA" id="ARBA00022840"/>
    </source>
</evidence>
<dbReference type="PROSITE" id="PS00662">
    <property type="entry name" value="T2SP_E"/>
    <property type="match status" value="1"/>
</dbReference>
<dbReference type="GO" id="GO:0005524">
    <property type="term" value="F:ATP binding"/>
    <property type="evidence" value="ECO:0007669"/>
    <property type="project" value="UniProtKB-KW"/>
</dbReference>
<dbReference type="InterPro" id="IPR001482">
    <property type="entry name" value="T2SS/T4SS_dom"/>
</dbReference>
<proteinExistence type="inferred from homology"/>
<dbReference type="OrthoDB" id="9804785at2"/>
<evidence type="ECO:0000256" key="4">
    <source>
        <dbReference type="PROSITE-ProRule" id="PRU00169"/>
    </source>
</evidence>
<dbReference type="PANTHER" id="PTHR30258:SF1">
    <property type="entry name" value="PROTEIN TRANSPORT PROTEIN HOFB HOMOLOG"/>
    <property type="match status" value="1"/>
</dbReference>
<sequence>MAKRYASLFLEGDINSKDADTPAPAPYQLLLVDDEPGILASLRRVFQRENYELHFARNASEALKVLEDKPIHLVISDFMMPGMNGSELLSQIRKRWPDTLRLMLTGHANTEAVMGSIKEGAVYRFILKPWNDDDLRLTIALALEQYELMQRNRTLEQVNQKQHRDLETLAKLSVTNRSQLAIMLHKKGLLSAQQIQQLHREMQSHKTPVIYQLMQHDWVDERKVYTLLRQDMLFEEVDLREFQADPAVLGLIPQAVCTRQLVLPLRVVGKRLRLAMADPMDMGLIEELGFVTGYSIHPLLSPLDQLQNKLNELFGKPSQAQFEEIATIVGGSDPYEGIEIILDDDVASESLEELLSSSEDSPAIRLVNAIILEALRLRASDIHIHPRTKHVVVRYRIDGILQDKIQIPNTLLMSLVSRIKVMAELDITERRRPQDGRITVKTPMRIVDLRISTLPTINGEKVVMRVLERQSAAQSLEDLGLSEANLQRLLHSVSKPQGIILATGPTGSGKTTTLFALLQHEASPEKNYVTIEDPVEFHVDLAGQVPVRERIGLSFASVLRAILRQDPDVILLGEIRDNETAEAAFHAALTGHLVFSTLHTNSAAATIARLFDLGLKPYVLATALEAIIAQRLVRRICPHCREKVEPPQEQLLSLGHDFLKPGLQFYQGKGCSQCNQGYKGRIGIHEILTMNDALQDAIFQGVGASQFQAIAQEQGMITLLDDAREKVCQGLTTVEEILRTLGPQVLKKHI</sequence>
<dbReference type="CDD" id="cd17569">
    <property type="entry name" value="REC_HupR-like"/>
    <property type="match status" value="1"/>
</dbReference>
<dbReference type="EMBL" id="VLKY01000001">
    <property type="protein sequence ID" value="TWI58674.1"/>
    <property type="molecule type" value="Genomic_DNA"/>
</dbReference>
<dbReference type="PANTHER" id="PTHR30258">
    <property type="entry name" value="TYPE II SECRETION SYSTEM PROTEIN GSPE-RELATED"/>
    <property type="match status" value="1"/>
</dbReference>
<dbReference type="InterPro" id="IPR011006">
    <property type="entry name" value="CheY-like_superfamily"/>
</dbReference>
<keyword evidence="7" id="KW-1185">Reference proteome</keyword>
<feature type="modified residue" description="4-aspartylphosphate" evidence="4">
    <location>
        <position position="77"/>
    </location>
</feature>
<dbReference type="Gene3D" id="3.40.50.300">
    <property type="entry name" value="P-loop containing nucleotide triphosphate hydrolases"/>
    <property type="match status" value="1"/>
</dbReference>
<keyword evidence="3" id="KW-0067">ATP-binding</keyword>
<comment type="caution">
    <text evidence="6">The sequence shown here is derived from an EMBL/GenBank/DDBJ whole genome shotgun (WGS) entry which is preliminary data.</text>
</comment>
<dbReference type="InterPro" id="IPR037257">
    <property type="entry name" value="T2SS_E_N_sf"/>
</dbReference>
<dbReference type="InterPro" id="IPR027417">
    <property type="entry name" value="P-loop_NTPase"/>
</dbReference>
<dbReference type="RefSeq" id="WP_145137186.1">
    <property type="nucleotide sequence ID" value="NZ_VLKY01000001.1"/>
</dbReference>
<dbReference type="SUPFAM" id="SSF160246">
    <property type="entry name" value="EspE N-terminal domain-like"/>
    <property type="match status" value="1"/>
</dbReference>
<dbReference type="FunFam" id="3.30.450.90:FF:000001">
    <property type="entry name" value="Type II secretion system ATPase GspE"/>
    <property type="match status" value="1"/>
</dbReference>
<evidence type="ECO:0000313" key="7">
    <source>
        <dbReference type="Proteomes" id="UP000316905"/>
    </source>
</evidence>
<dbReference type="AlphaFoldDB" id="A0A562QPL5"/>
<evidence type="ECO:0000313" key="6">
    <source>
        <dbReference type="EMBL" id="TWI58674.1"/>
    </source>
</evidence>
<protein>
    <submittedName>
        <fullName evidence="6">Type II secretory ATPase GspE/PulE/Tfp pilus assembly ATPase PilB-like protein</fullName>
    </submittedName>
</protein>